<name>A0A838XS54_9ACTN</name>
<evidence type="ECO:0000256" key="1">
    <source>
        <dbReference type="SAM" id="Phobius"/>
    </source>
</evidence>
<evidence type="ECO:0000313" key="3">
    <source>
        <dbReference type="Proteomes" id="UP000550354"/>
    </source>
</evidence>
<comment type="caution">
    <text evidence="2">The sequence shown here is derived from an EMBL/GenBank/DDBJ whole genome shotgun (WGS) entry which is preliminary data.</text>
</comment>
<keyword evidence="3" id="KW-1185">Reference proteome</keyword>
<keyword evidence="1" id="KW-1133">Transmembrane helix</keyword>
<feature type="transmembrane region" description="Helical" evidence="1">
    <location>
        <begin position="21"/>
        <end position="40"/>
    </location>
</feature>
<evidence type="ECO:0000313" key="2">
    <source>
        <dbReference type="EMBL" id="MBA4609904.1"/>
    </source>
</evidence>
<sequence>MTSRIEQLRRRRHHERGDVPGWVMITLMTAGIVVGLTAMAGPRLSAMLNQALSSVGG</sequence>
<organism evidence="2 3">
    <name type="scientific">Aeromicrobium phoceense</name>
    <dbReference type="NCBI Taxonomy" id="2754045"/>
    <lineage>
        <taxon>Bacteria</taxon>
        <taxon>Bacillati</taxon>
        <taxon>Actinomycetota</taxon>
        <taxon>Actinomycetes</taxon>
        <taxon>Propionibacteriales</taxon>
        <taxon>Nocardioidaceae</taxon>
        <taxon>Aeromicrobium</taxon>
    </lineage>
</organism>
<reference evidence="2 3" key="1">
    <citation type="submission" date="2020-07" db="EMBL/GenBank/DDBJ databases">
        <title>Draft genome and description of Aeromicrobium phoceense strain Marseille-Q0843 isolated from healthy skin swab.</title>
        <authorList>
            <person name="Boxberger M."/>
            <person name="La Scola B."/>
        </authorList>
    </citation>
    <scope>NUCLEOTIDE SEQUENCE [LARGE SCALE GENOMIC DNA]</scope>
    <source>
        <strain evidence="2 3">Marseille-Q0843</strain>
    </source>
</reference>
<proteinExistence type="predicted"/>
<dbReference type="Proteomes" id="UP000550354">
    <property type="component" value="Unassembled WGS sequence"/>
</dbReference>
<protein>
    <submittedName>
        <fullName evidence="2">Uncharacterized protein</fullName>
    </submittedName>
</protein>
<dbReference type="EMBL" id="JACEOG010000002">
    <property type="protein sequence ID" value="MBA4609904.1"/>
    <property type="molecule type" value="Genomic_DNA"/>
</dbReference>
<gene>
    <name evidence="2" type="ORF">H1W00_15595</name>
</gene>
<dbReference type="RefSeq" id="WP_181756722.1">
    <property type="nucleotide sequence ID" value="NZ_JACEOG010000002.1"/>
</dbReference>
<keyword evidence="1" id="KW-0812">Transmembrane</keyword>
<keyword evidence="1" id="KW-0472">Membrane</keyword>
<dbReference type="AlphaFoldDB" id="A0A838XS54"/>
<accession>A0A838XS54</accession>